<dbReference type="EMBL" id="JAIZAY010000004">
    <property type="protein sequence ID" value="KAJ8043016.1"/>
    <property type="molecule type" value="Genomic_DNA"/>
</dbReference>
<dbReference type="AlphaFoldDB" id="A0A9Q1CCW1"/>
<proteinExistence type="predicted"/>
<reference evidence="1" key="1">
    <citation type="submission" date="2021-10" db="EMBL/GenBank/DDBJ databases">
        <title>Tropical sea cucumber genome reveals ecological adaptation and Cuvierian tubules defense mechanism.</title>
        <authorList>
            <person name="Chen T."/>
        </authorList>
    </citation>
    <scope>NUCLEOTIDE SEQUENCE</scope>
    <source>
        <strain evidence="1">Nanhai2018</strain>
        <tissue evidence="1">Muscle</tissue>
    </source>
</reference>
<accession>A0A9Q1CCW1</accession>
<evidence type="ECO:0000313" key="1">
    <source>
        <dbReference type="EMBL" id="KAJ8043016.1"/>
    </source>
</evidence>
<organism evidence="1 2">
    <name type="scientific">Holothuria leucospilota</name>
    <name type="common">Black long sea cucumber</name>
    <name type="synonym">Mertensiothuria leucospilota</name>
    <dbReference type="NCBI Taxonomy" id="206669"/>
    <lineage>
        <taxon>Eukaryota</taxon>
        <taxon>Metazoa</taxon>
        <taxon>Echinodermata</taxon>
        <taxon>Eleutherozoa</taxon>
        <taxon>Echinozoa</taxon>
        <taxon>Holothuroidea</taxon>
        <taxon>Aspidochirotacea</taxon>
        <taxon>Aspidochirotida</taxon>
        <taxon>Holothuriidae</taxon>
        <taxon>Holothuria</taxon>
    </lineage>
</organism>
<dbReference type="Proteomes" id="UP001152320">
    <property type="component" value="Chromosome 4"/>
</dbReference>
<protein>
    <submittedName>
        <fullName evidence="1">Uncharacterized protein</fullName>
    </submittedName>
</protein>
<name>A0A9Q1CCW1_HOLLE</name>
<gene>
    <name evidence="1" type="ORF">HOLleu_09929</name>
</gene>
<evidence type="ECO:0000313" key="2">
    <source>
        <dbReference type="Proteomes" id="UP001152320"/>
    </source>
</evidence>
<comment type="caution">
    <text evidence="1">The sequence shown here is derived from an EMBL/GenBank/DDBJ whole genome shotgun (WGS) entry which is preliminary data.</text>
</comment>
<keyword evidence="2" id="KW-1185">Reference proteome</keyword>
<sequence length="81" mass="9654">MDADTIQSRIEHVDGRLKCVATGNPGRFCLIDLRCSVTRSERRFVSPTFSILQRLHTRTQHWLKYRFYVLVCKRCNILTYY</sequence>